<evidence type="ECO:0000256" key="1">
    <source>
        <dbReference type="ARBA" id="ARBA00023015"/>
    </source>
</evidence>
<evidence type="ECO:0000259" key="4">
    <source>
        <dbReference type="Pfam" id="PF13377"/>
    </source>
</evidence>
<name>A0ABW2TYR5_9BACT</name>
<comment type="caution">
    <text evidence="5">The sequence shown here is derived from an EMBL/GenBank/DDBJ whole genome shotgun (WGS) entry which is preliminary data.</text>
</comment>
<dbReference type="PANTHER" id="PTHR30146:SF109">
    <property type="entry name" value="HTH-TYPE TRANSCRIPTIONAL REGULATOR GALS"/>
    <property type="match status" value="1"/>
</dbReference>
<sequence length="86" mass="9612">MGALQVAKTHRLRVPQDLAIVGFSNEMFTTLTEPMLSSVDQRCEQMGKTAVQLLQKMLKSGPNRVGPPKPIVLKPKLLVRESSQRR</sequence>
<protein>
    <submittedName>
        <fullName evidence="5">Substrate-binding domain-containing protein</fullName>
    </submittedName>
</protein>
<gene>
    <name evidence="5" type="ORF">ACFQT0_02155</name>
</gene>
<keyword evidence="6" id="KW-1185">Reference proteome</keyword>
<evidence type="ECO:0000313" key="5">
    <source>
        <dbReference type="EMBL" id="MFC7666360.1"/>
    </source>
</evidence>
<dbReference type="RefSeq" id="WP_380205885.1">
    <property type="nucleotide sequence ID" value="NZ_JBHTEK010000001.1"/>
</dbReference>
<proteinExistence type="predicted"/>
<feature type="domain" description="Transcriptional regulator LacI/GalR-like sensor" evidence="4">
    <location>
        <begin position="1"/>
        <end position="83"/>
    </location>
</feature>
<evidence type="ECO:0000256" key="2">
    <source>
        <dbReference type="ARBA" id="ARBA00023125"/>
    </source>
</evidence>
<accession>A0ABW2TYR5</accession>
<dbReference type="SUPFAM" id="SSF53822">
    <property type="entry name" value="Periplasmic binding protein-like I"/>
    <property type="match status" value="1"/>
</dbReference>
<evidence type="ECO:0000313" key="6">
    <source>
        <dbReference type="Proteomes" id="UP001596513"/>
    </source>
</evidence>
<dbReference type="EMBL" id="JBHTEK010000001">
    <property type="protein sequence ID" value="MFC7666360.1"/>
    <property type="molecule type" value="Genomic_DNA"/>
</dbReference>
<keyword evidence="2" id="KW-0238">DNA-binding</keyword>
<organism evidence="5 6">
    <name type="scientific">Hymenobacter humi</name>
    <dbReference type="NCBI Taxonomy" id="1411620"/>
    <lineage>
        <taxon>Bacteria</taxon>
        <taxon>Pseudomonadati</taxon>
        <taxon>Bacteroidota</taxon>
        <taxon>Cytophagia</taxon>
        <taxon>Cytophagales</taxon>
        <taxon>Hymenobacteraceae</taxon>
        <taxon>Hymenobacter</taxon>
    </lineage>
</organism>
<keyword evidence="1" id="KW-0805">Transcription regulation</keyword>
<dbReference type="InterPro" id="IPR028082">
    <property type="entry name" value="Peripla_BP_I"/>
</dbReference>
<evidence type="ECO:0000256" key="3">
    <source>
        <dbReference type="ARBA" id="ARBA00023163"/>
    </source>
</evidence>
<dbReference type="Gene3D" id="3.40.50.2300">
    <property type="match status" value="2"/>
</dbReference>
<keyword evidence="3" id="KW-0804">Transcription</keyword>
<dbReference type="PANTHER" id="PTHR30146">
    <property type="entry name" value="LACI-RELATED TRANSCRIPTIONAL REPRESSOR"/>
    <property type="match status" value="1"/>
</dbReference>
<dbReference type="Proteomes" id="UP001596513">
    <property type="component" value="Unassembled WGS sequence"/>
</dbReference>
<dbReference type="InterPro" id="IPR046335">
    <property type="entry name" value="LacI/GalR-like_sensor"/>
</dbReference>
<reference evidence="6" key="1">
    <citation type="journal article" date="2019" name="Int. J. Syst. Evol. Microbiol.">
        <title>The Global Catalogue of Microorganisms (GCM) 10K type strain sequencing project: providing services to taxonomists for standard genome sequencing and annotation.</title>
        <authorList>
            <consortium name="The Broad Institute Genomics Platform"/>
            <consortium name="The Broad Institute Genome Sequencing Center for Infectious Disease"/>
            <person name="Wu L."/>
            <person name="Ma J."/>
        </authorList>
    </citation>
    <scope>NUCLEOTIDE SEQUENCE [LARGE SCALE GENOMIC DNA]</scope>
    <source>
        <strain evidence="6">JCM 19635</strain>
    </source>
</reference>
<dbReference type="Pfam" id="PF13377">
    <property type="entry name" value="Peripla_BP_3"/>
    <property type="match status" value="1"/>
</dbReference>